<dbReference type="InterPro" id="IPR036770">
    <property type="entry name" value="Ankyrin_rpt-contain_sf"/>
</dbReference>
<evidence type="ECO:0000256" key="3">
    <source>
        <dbReference type="PROSITE-ProRule" id="PRU00023"/>
    </source>
</evidence>
<dbReference type="GeneID" id="20320653"/>
<dbReference type="RefSeq" id="XP_009170006.1">
    <property type="nucleotide sequence ID" value="XM_009171742.1"/>
</dbReference>
<dbReference type="AlphaFoldDB" id="A0A074ZKI8"/>
<accession>A0A074ZKI8</accession>
<dbReference type="CTD" id="20320653"/>
<evidence type="ECO:0000256" key="1">
    <source>
        <dbReference type="ARBA" id="ARBA00022737"/>
    </source>
</evidence>
<keyword evidence="5" id="KW-1185">Reference proteome</keyword>
<dbReference type="PROSITE" id="PS50297">
    <property type="entry name" value="ANK_REP_REGION"/>
    <property type="match status" value="1"/>
</dbReference>
<keyword evidence="2 3" id="KW-0040">ANK repeat</keyword>
<dbReference type="PANTHER" id="PTHR24173:SF74">
    <property type="entry name" value="ANKYRIN REPEAT DOMAIN-CONTAINING PROTEIN 16"/>
    <property type="match status" value="1"/>
</dbReference>
<keyword evidence="1" id="KW-0677">Repeat</keyword>
<dbReference type="PANTHER" id="PTHR24173">
    <property type="entry name" value="ANKYRIN REPEAT CONTAINING"/>
    <property type="match status" value="1"/>
</dbReference>
<dbReference type="SMART" id="SM00248">
    <property type="entry name" value="ANK"/>
    <property type="match status" value="3"/>
</dbReference>
<dbReference type="Proteomes" id="UP000054324">
    <property type="component" value="Unassembled WGS sequence"/>
</dbReference>
<name>A0A074ZKI8_OPIVI</name>
<evidence type="ECO:0000256" key="2">
    <source>
        <dbReference type="ARBA" id="ARBA00023043"/>
    </source>
</evidence>
<dbReference type="Gene3D" id="1.25.40.20">
    <property type="entry name" value="Ankyrin repeat-containing domain"/>
    <property type="match status" value="1"/>
</dbReference>
<feature type="repeat" description="ANK" evidence="3">
    <location>
        <begin position="96"/>
        <end position="128"/>
    </location>
</feature>
<protein>
    <submittedName>
        <fullName evidence="4">Uncharacterized protein</fullName>
    </submittedName>
</protein>
<dbReference type="InterPro" id="IPR002110">
    <property type="entry name" value="Ankyrin_rpt"/>
</dbReference>
<gene>
    <name evidence="4" type="ORF">T265_06474</name>
</gene>
<reference evidence="4 5" key="1">
    <citation type="submission" date="2013-11" db="EMBL/GenBank/DDBJ databases">
        <title>Opisthorchis viverrini - life in the bile duct.</title>
        <authorList>
            <person name="Young N.D."/>
            <person name="Nagarajan N."/>
            <person name="Lin S.J."/>
            <person name="Korhonen P.K."/>
            <person name="Jex A.R."/>
            <person name="Hall R.S."/>
            <person name="Safavi-Hemami H."/>
            <person name="Kaewkong W."/>
            <person name="Bertrand D."/>
            <person name="Gao S."/>
            <person name="Seet Q."/>
            <person name="Wongkham S."/>
            <person name="Teh B.T."/>
            <person name="Wongkham C."/>
            <person name="Intapan P.M."/>
            <person name="Maleewong W."/>
            <person name="Yang X."/>
            <person name="Hu M."/>
            <person name="Wang Z."/>
            <person name="Hofmann A."/>
            <person name="Sternberg P.W."/>
            <person name="Tan P."/>
            <person name="Wang J."/>
            <person name="Gasser R.B."/>
        </authorList>
    </citation>
    <scope>NUCLEOTIDE SEQUENCE [LARGE SCALE GENOMIC DNA]</scope>
</reference>
<organism evidence="4 5">
    <name type="scientific">Opisthorchis viverrini</name>
    <name type="common">Southeast Asian liver fluke</name>
    <dbReference type="NCBI Taxonomy" id="6198"/>
    <lineage>
        <taxon>Eukaryota</taxon>
        <taxon>Metazoa</taxon>
        <taxon>Spiralia</taxon>
        <taxon>Lophotrochozoa</taxon>
        <taxon>Platyhelminthes</taxon>
        <taxon>Trematoda</taxon>
        <taxon>Digenea</taxon>
        <taxon>Opisthorchiida</taxon>
        <taxon>Opisthorchiata</taxon>
        <taxon>Opisthorchiidae</taxon>
        <taxon>Opisthorchis</taxon>
    </lineage>
</organism>
<dbReference type="EMBL" id="KL596752">
    <property type="protein sequence ID" value="KER26282.1"/>
    <property type="molecule type" value="Genomic_DNA"/>
</dbReference>
<dbReference type="KEGG" id="ovi:T265_06474"/>
<dbReference type="PROSITE" id="PS50088">
    <property type="entry name" value="ANK_REPEAT"/>
    <property type="match status" value="1"/>
</dbReference>
<evidence type="ECO:0000313" key="5">
    <source>
        <dbReference type="Proteomes" id="UP000054324"/>
    </source>
</evidence>
<proteinExistence type="predicted"/>
<dbReference type="SUPFAM" id="SSF48403">
    <property type="entry name" value="Ankyrin repeat"/>
    <property type="match status" value="1"/>
</dbReference>
<dbReference type="Pfam" id="PF12796">
    <property type="entry name" value="Ank_2"/>
    <property type="match status" value="1"/>
</dbReference>
<evidence type="ECO:0000313" key="4">
    <source>
        <dbReference type="EMBL" id="KER26282.1"/>
    </source>
</evidence>
<dbReference type="STRING" id="6198.A0A074ZKI8"/>
<dbReference type="OrthoDB" id="10071127at2759"/>
<sequence length="437" mass="47600">MVFIQVLIYGISSPVGLGIICRNRHHVIFIVSTKPMDLLGVASLLSTPTSESLGGAREEMLTSTTFSTISAQEFGYVDIVGLLLRHGADVNARSSEDSTPLICAADGGYLNVLALLLNAGARMDLLNHNGETALARATRKGWAHCARLLLTYGANPQPMATDGHPLVVSPLHLARQMHQTAIEKDILTRSVAMENRMLEIVKATIPKHISLLEPGHLVDTKTSSFFPIQLVSEEQLSRFVLYFKTPPGYEMVDVNNSLGVKGSSSSDELILVYVVRVQLLDGHIRHWLTGPGFDTVRLSFNGTRRHCTRMPGCTDYPGLCVYSVASAIKSGGLNTLCLDSSSSTWKHGSIDTQSSPRCSTPSMVLIGAYRVRIDVTSLIQASAGLTFGGPNKPTIYIPRSLSMVELTYLYCENARCDMDSRLTEGQEQRESGQSARE</sequence>